<dbReference type="InterPro" id="IPR025069">
    <property type="entry name" value="Cpsf2_C"/>
</dbReference>
<dbReference type="GO" id="GO:0006398">
    <property type="term" value="P:mRNA 3'-end processing by stem-loop binding and cleavage"/>
    <property type="evidence" value="ECO:0007669"/>
    <property type="project" value="InterPro"/>
</dbReference>
<sequence length="428" mass="48076">MSVKEVEEVEEIEKKRLEGTERREEEERRARRKEAEKREKRRKLAEEEKTAAEQSAEEGEKEVEDDADVGVFQADGGHTAAERAMADNILDNAADAIVDEYGEYFELVDEAETRPGQATLAVSAGVVGGGVRSRVEEEAEELFKAIVRRISLPFRCSLRFFDFEGRSDLDSQRTIIAQWEPKRVYLLRSPRDWSLALASTLPESIVAEVGKEKEAWDIEVDSAVIPLRIEEEVLAASAMVSFKDVDLQRVVGVLRKEGGESGEVEEEGTKEKKEGKEEEEGKEKEDNKNTHRWVLSAPTPSHIQAGREGEAEKRDKVRRSLSTFVGNVRISEILQRLREANVYVSLSSGVVQCRGMEEKEEGEKGEEGAMKVEGEEEGGKRKSGEGSKDGDVMVTVRKTTEDSLSIEGGLCRTYFKVREVLYNYLHSV</sequence>
<dbReference type="PANTHER" id="PTHR45922:SF1">
    <property type="entry name" value="CLEAVAGE AND POLYADENYLATION SPECIFICITY FACTOR SUBUNIT 2"/>
    <property type="match status" value="1"/>
</dbReference>
<evidence type="ECO:0000256" key="1">
    <source>
        <dbReference type="RuleBase" id="RU365006"/>
    </source>
</evidence>
<proteinExistence type="inferred from homology"/>
<comment type="similarity">
    <text evidence="1">Belongs to the metallo-beta-lactamase superfamily. RNA-metabolizing metallo-beta-lactamase-like family. CPSF2/YSH1 subfamily.</text>
</comment>
<feature type="domain" description="Cleavage and polyadenylation specificity factor 2 C-terminal" evidence="3">
    <location>
        <begin position="232"/>
        <end position="424"/>
    </location>
</feature>
<feature type="compositionally biased region" description="Basic and acidic residues" evidence="2">
    <location>
        <begin position="1"/>
        <end position="51"/>
    </location>
</feature>
<comment type="subcellular location">
    <subcellularLocation>
        <location evidence="1">Nucleus</location>
    </subcellularLocation>
</comment>
<evidence type="ECO:0000259" key="3">
    <source>
        <dbReference type="Pfam" id="PF13299"/>
    </source>
</evidence>
<dbReference type="SUPFAM" id="SSF56281">
    <property type="entry name" value="Metallo-hydrolase/oxidoreductase"/>
    <property type="match status" value="1"/>
</dbReference>
<dbReference type="Pfam" id="PF13299">
    <property type="entry name" value="CPSF100_C"/>
    <property type="match status" value="1"/>
</dbReference>
<organism evidence="4">
    <name type="scientific">Palpitomonas bilix</name>
    <dbReference type="NCBI Taxonomy" id="652834"/>
    <lineage>
        <taxon>Eukaryota</taxon>
        <taxon>Eukaryota incertae sedis</taxon>
    </lineage>
</organism>
<evidence type="ECO:0000256" key="2">
    <source>
        <dbReference type="SAM" id="MobiDB-lite"/>
    </source>
</evidence>
<evidence type="ECO:0000313" key="4">
    <source>
        <dbReference type="EMBL" id="CAE0243395.1"/>
    </source>
</evidence>
<dbReference type="PANTHER" id="PTHR45922">
    <property type="entry name" value="CLEAVAGE AND POLYADENYLATION SPECIFICITY FACTOR SUBUNIT 2"/>
    <property type="match status" value="1"/>
</dbReference>
<dbReference type="GO" id="GO:0005847">
    <property type="term" value="C:mRNA cleavage and polyadenylation specificity factor complex"/>
    <property type="evidence" value="ECO:0007669"/>
    <property type="project" value="InterPro"/>
</dbReference>
<protein>
    <recommendedName>
        <fullName evidence="1">Cleavage and polyadenylation specificity factor subunit 2</fullName>
    </recommendedName>
    <alternativeName>
        <fullName evidence="1">Cleavage and polyadenylation specificity factor 100 kDa subunit</fullName>
    </alternativeName>
</protein>
<dbReference type="InterPro" id="IPR027075">
    <property type="entry name" value="CPSF2"/>
</dbReference>
<gene>
    <name evidence="4" type="ORF">PBIL07802_LOCUS5561</name>
</gene>
<keyword evidence="1" id="KW-0539">Nucleus</keyword>
<feature type="compositionally biased region" description="Acidic residues" evidence="2">
    <location>
        <begin position="55"/>
        <end position="68"/>
    </location>
</feature>
<dbReference type="GO" id="GO:0003723">
    <property type="term" value="F:RNA binding"/>
    <property type="evidence" value="ECO:0007669"/>
    <property type="project" value="UniProtKB-KW"/>
</dbReference>
<keyword evidence="1" id="KW-0507">mRNA processing</keyword>
<keyword evidence="1" id="KW-0694">RNA-binding</keyword>
<feature type="region of interest" description="Disordered" evidence="2">
    <location>
        <begin position="358"/>
        <end position="390"/>
    </location>
</feature>
<name>A0A7S3G321_9EUKA</name>
<dbReference type="InterPro" id="IPR036866">
    <property type="entry name" value="RibonucZ/Hydroxyglut_hydro"/>
</dbReference>
<accession>A0A7S3G321</accession>
<dbReference type="AlphaFoldDB" id="A0A7S3G321"/>
<dbReference type="EMBL" id="HBIB01008924">
    <property type="protein sequence ID" value="CAE0243395.1"/>
    <property type="molecule type" value="Transcribed_RNA"/>
</dbReference>
<feature type="region of interest" description="Disordered" evidence="2">
    <location>
        <begin position="1"/>
        <end position="68"/>
    </location>
</feature>
<feature type="region of interest" description="Disordered" evidence="2">
    <location>
        <begin position="259"/>
        <end position="292"/>
    </location>
</feature>
<feature type="compositionally biased region" description="Basic and acidic residues" evidence="2">
    <location>
        <begin position="267"/>
        <end position="289"/>
    </location>
</feature>
<reference evidence="4" key="1">
    <citation type="submission" date="2021-01" db="EMBL/GenBank/DDBJ databases">
        <authorList>
            <person name="Corre E."/>
            <person name="Pelletier E."/>
            <person name="Niang G."/>
            <person name="Scheremetjew M."/>
            <person name="Finn R."/>
            <person name="Kale V."/>
            <person name="Holt S."/>
            <person name="Cochrane G."/>
            <person name="Meng A."/>
            <person name="Brown T."/>
            <person name="Cohen L."/>
        </authorList>
    </citation>
    <scope>NUCLEOTIDE SEQUENCE</scope>
    <source>
        <strain evidence="4">NIES-2562</strain>
    </source>
</reference>